<dbReference type="AlphaFoldDB" id="A0A1F6NV31"/>
<sequence length="64" mass="7408">MEQHFVLSEMEDVDVFRFSPNFYGQRPKEVLFGYARFNALHHLLDDWRARLQGGSSATSDTDAT</sequence>
<evidence type="ECO:0000313" key="2">
    <source>
        <dbReference type="Proteomes" id="UP000177907"/>
    </source>
</evidence>
<dbReference type="EMBL" id="MFQZ01000009">
    <property type="protein sequence ID" value="OGH87795.1"/>
    <property type="molecule type" value="Genomic_DNA"/>
</dbReference>
<dbReference type="Proteomes" id="UP000177907">
    <property type="component" value="Unassembled WGS sequence"/>
</dbReference>
<proteinExistence type="predicted"/>
<gene>
    <name evidence="1" type="ORF">A3J93_05170</name>
</gene>
<comment type="caution">
    <text evidence="1">The sequence shown here is derived from an EMBL/GenBank/DDBJ whole genome shotgun (WGS) entry which is preliminary data.</text>
</comment>
<protein>
    <submittedName>
        <fullName evidence="1">Uncharacterized protein</fullName>
    </submittedName>
</protein>
<organism evidence="1 2">
    <name type="scientific">Candidatus Magasanikbacteria bacterium RIFOXYC2_FULL_42_28</name>
    <dbReference type="NCBI Taxonomy" id="1798704"/>
    <lineage>
        <taxon>Bacteria</taxon>
        <taxon>Candidatus Magasanikiibacteriota</taxon>
    </lineage>
</organism>
<accession>A0A1F6NV31</accession>
<reference evidence="1 2" key="1">
    <citation type="journal article" date="2016" name="Nat. Commun.">
        <title>Thousands of microbial genomes shed light on interconnected biogeochemical processes in an aquifer system.</title>
        <authorList>
            <person name="Anantharaman K."/>
            <person name="Brown C.T."/>
            <person name="Hug L.A."/>
            <person name="Sharon I."/>
            <person name="Castelle C.J."/>
            <person name="Probst A.J."/>
            <person name="Thomas B.C."/>
            <person name="Singh A."/>
            <person name="Wilkins M.J."/>
            <person name="Karaoz U."/>
            <person name="Brodie E.L."/>
            <person name="Williams K.H."/>
            <person name="Hubbard S.S."/>
            <person name="Banfield J.F."/>
        </authorList>
    </citation>
    <scope>NUCLEOTIDE SEQUENCE [LARGE SCALE GENOMIC DNA]</scope>
</reference>
<evidence type="ECO:0000313" key="1">
    <source>
        <dbReference type="EMBL" id="OGH87795.1"/>
    </source>
</evidence>
<name>A0A1F6NV31_9BACT</name>